<evidence type="ECO:0000313" key="1">
    <source>
        <dbReference type="EMBL" id="XRI67739.1"/>
    </source>
</evidence>
<accession>A0ACD5H6U6</accession>
<organism evidence="1 2">
    <name type="scientific">Acidithiobacillus ferrianus</name>
    <dbReference type="NCBI Taxonomy" id="2678518"/>
    <lineage>
        <taxon>Bacteria</taxon>
        <taxon>Pseudomonadati</taxon>
        <taxon>Pseudomonadota</taxon>
        <taxon>Acidithiobacillia</taxon>
        <taxon>Acidithiobacillales</taxon>
        <taxon>Acidithiobacillaceae</taxon>
        <taxon>Acidithiobacillus</taxon>
    </lineage>
</organism>
<protein>
    <submittedName>
        <fullName evidence="1">Glucan biosynthesis protein</fullName>
    </submittedName>
</protein>
<gene>
    <name evidence="1" type="ORF">GL267_008150</name>
</gene>
<keyword evidence="2" id="KW-1185">Reference proteome</keyword>
<dbReference type="Proteomes" id="UP000470022">
    <property type="component" value="Chromosome"/>
</dbReference>
<evidence type="ECO:0000313" key="2">
    <source>
        <dbReference type="Proteomes" id="UP000470022"/>
    </source>
</evidence>
<sequence>MACKLPGSGMTMCTLVSGIRILLFPLCCGALLTAAAPSAWAAPFTFDQVVHDAHTLAQHPWHPRPVKTNKSLRQLSPQAYGQILDTHPLWQHAGLPFKILFYPLGATFTHPVRINVIRNGQAYPVQYNPKAFSVDGHPGEKVHIPRNGGYAGFVAVDTRYPRLHDEFLSFLGASYFRAVSKGAVYGTSARGLGIDTALPSGEIFPYFQEFWLQRPAPGAHHLTIYALLDSPLVTGAYRFEITPGENARVRVHAVLYPRKKIRQLEIAPLSSMFWHGRGRGIRAGDWRPQQHDSSDLVMANGDGEWITRPLNNPLYTQVTRYALDHPTGFGLLQQDRHFANYEGLTTQYQKRPSVWIQPLNDWGEGQVELVELPTNNRNLDNIVTFWLPRHSPQPGQAFTVRYRLNFFRDAVHLPPGGHPVATYLGTVPDSDGSRRVVVNFAGGGLGRLPANTPVQAHLSVGSGARLIHSAVHFNPIDHQWQMEAEILPPAHHPTNVRLFLESHGHALSDTWTYLLQRGKPPSY</sequence>
<dbReference type="EMBL" id="CP127523">
    <property type="protein sequence ID" value="XRI67739.1"/>
    <property type="molecule type" value="Genomic_DNA"/>
</dbReference>
<reference evidence="1" key="1">
    <citation type="submission" date="2023-06" db="EMBL/GenBank/DDBJ databases">
        <title>Complete and circular genome of Acidithiobacillus ferrianus DSM 107098.</title>
        <authorList>
            <person name="Norris P.R."/>
            <person name="Falagan C."/>
            <person name="Moya-Beltran A."/>
            <person name="Castro M."/>
            <person name="Quatrini R."/>
            <person name="Johnson D.B."/>
        </authorList>
    </citation>
    <scope>NUCLEOTIDE SEQUENCE</scope>
    <source>
        <strain evidence="1">MG</strain>
    </source>
</reference>
<name>A0ACD5H6U6_9PROT</name>
<proteinExistence type="predicted"/>